<feature type="transmembrane region" description="Helical" evidence="6">
    <location>
        <begin position="148"/>
        <end position="178"/>
    </location>
</feature>
<dbReference type="AlphaFoldDB" id="A0A172YHJ0"/>
<reference evidence="7 8" key="1">
    <citation type="submission" date="2016-04" db="EMBL/GenBank/DDBJ databases">
        <title>Complete Genome Sequence of Halotalea alkalilenta IHB B 13600.</title>
        <authorList>
            <person name="Swarnkar M.K."/>
            <person name="Sharma A."/>
            <person name="Kaushal K."/>
            <person name="Soni R."/>
            <person name="Rana S."/>
            <person name="Singh A.K."/>
            <person name="Gulati A."/>
        </authorList>
    </citation>
    <scope>NUCLEOTIDE SEQUENCE [LARGE SCALE GENOMIC DNA]</scope>
    <source>
        <strain evidence="7 8">IHB B 13600</strain>
    </source>
</reference>
<feature type="transmembrane region" description="Helical" evidence="6">
    <location>
        <begin position="34"/>
        <end position="54"/>
    </location>
</feature>
<dbReference type="KEGG" id="haa:A5892_14875"/>
<sequence>MELSQFLFYVVAGAGVGLAMGCTGIGGGSLMTPILLAVGIPPQVAVGTDLLYASVTKVSGLISHQRRGNIDWRVMGLMSLGSVPAAFLTVIALDRFFTDSQGYASLLTDVLGVMLIITAVILILRGPLVRLALRHDAWVSRRAPTLTVLSGILLGICVTLSSVGAGVFGTAVLMLLYARFAPRKIVGTDIAHAVPLTFVAGTGHLFLGNIDFALLAALLVGSIPAIHFGAVLAQRMPEALLRWILTLLLLGLGLRYALL</sequence>
<evidence type="ECO:0000313" key="8">
    <source>
        <dbReference type="Proteomes" id="UP000077875"/>
    </source>
</evidence>
<feature type="transmembrane region" description="Helical" evidence="6">
    <location>
        <begin position="240"/>
        <end position="258"/>
    </location>
</feature>
<dbReference type="Proteomes" id="UP000077875">
    <property type="component" value="Chromosome"/>
</dbReference>
<dbReference type="InterPro" id="IPR051598">
    <property type="entry name" value="TSUP/Inactive_protease-like"/>
</dbReference>
<feature type="transmembrane region" description="Helical" evidence="6">
    <location>
        <begin position="106"/>
        <end position="128"/>
    </location>
</feature>
<gene>
    <name evidence="7" type="ORF">A5892_14875</name>
</gene>
<dbReference type="PANTHER" id="PTHR43701">
    <property type="entry name" value="MEMBRANE TRANSPORTER PROTEIN MJ0441-RELATED"/>
    <property type="match status" value="1"/>
</dbReference>
<dbReference type="GO" id="GO:0005886">
    <property type="term" value="C:plasma membrane"/>
    <property type="evidence" value="ECO:0007669"/>
    <property type="project" value="UniProtKB-SubCell"/>
</dbReference>
<dbReference type="EMBL" id="CP015243">
    <property type="protein sequence ID" value="ANF58596.1"/>
    <property type="molecule type" value="Genomic_DNA"/>
</dbReference>
<dbReference type="Pfam" id="PF01925">
    <property type="entry name" value="TauE"/>
    <property type="match status" value="1"/>
</dbReference>
<accession>A0A172YHJ0</accession>
<keyword evidence="8" id="KW-1185">Reference proteome</keyword>
<evidence type="ECO:0000256" key="4">
    <source>
        <dbReference type="ARBA" id="ARBA00022989"/>
    </source>
</evidence>
<feature type="transmembrane region" description="Helical" evidence="6">
    <location>
        <begin position="6"/>
        <end position="27"/>
    </location>
</feature>
<dbReference type="PANTHER" id="PTHR43701:SF2">
    <property type="entry name" value="MEMBRANE TRANSPORTER PROTEIN YJNA-RELATED"/>
    <property type="match status" value="1"/>
</dbReference>
<proteinExistence type="inferred from homology"/>
<protein>
    <recommendedName>
        <fullName evidence="6">Probable membrane transporter protein</fullName>
    </recommendedName>
</protein>
<evidence type="ECO:0000256" key="2">
    <source>
        <dbReference type="ARBA" id="ARBA00009142"/>
    </source>
</evidence>
<evidence type="ECO:0000256" key="6">
    <source>
        <dbReference type="RuleBase" id="RU363041"/>
    </source>
</evidence>
<evidence type="ECO:0000256" key="1">
    <source>
        <dbReference type="ARBA" id="ARBA00004141"/>
    </source>
</evidence>
<comment type="similarity">
    <text evidence="2 6">Belongs to the 4-toluene sulfonate uptake permease (TSUP) (TC 2.A.102) family.</text>
</comment>
<dbReference type="RefSeq" id="WP_064123457.1">
    <property type="nucleotide sequence ID" value="NZ_CP015243.1"/>
</dbReference>
<organism evidence="7 8">
    <name type="scientific">Halotalea alkalilenta</name>
    <dbReference type="NCBI Taxonomy" id="376489"/>
    <lineage>
        <taxon>Bacteria</taxon>
        <taxon>Pseudomonadati</taxon>
        <taxon>Pseudomonadota</taxon>
        <taxon>Gammaproteobacteria</taxon>
        <taxon>Oceanospirillales</taxon>
        <taxon>Halomonadaceae</taxon>
        <taxon>Halotalea</taxon>
    </lineage>
</organism>
<dbReference type="STRING" id="376489.A5892_14875"/>
<evidence type="ECO:0000256" key="5">
    <source>
        <dbReference type="ARBA" id="ARBA00023136"/>
    </source>
</evidence>
<evidence type="ECO:0000313" key="7">
    <source>
        <dbReference type="EMBL" id="ANF58596.1"/>
    </source>
</evidence>
<comment type="subcellular location">
    <subcellularLocation>
        <location evidence="6">Cell membrane</location>
        <topology evidence="6">Multi-pass membrane protein</topology>
    </subcellularLocation>
    <subcellularLocation>
        <location evidence="1">Membrane</location>
        <topology evidence="1">Multi-pass membrane protein</topology>
    </subcellularLocation>
</comment>
<feature type="transmembrane region" description="Helical" evidence="6">
    <location>
        <begin position="190"/>
        <end position="207"/>
    </location>
</feature>
<keyword evidence="5 6" id="KW-0472">Membrane</keyword>
<keyword evidence="3 6" id="KW-0812">Transmembrane</keyword>
<name>A0A172YHJ0_9GAMM</name>
<feature type="transmembrane region" description="Helical" evidence="6">
    <location>
        <begin position="213"/>
        <end position="233"/>
    </location>
</feature>
<keyword evidence="4 6" id="KW-1133">Transmembrane helix</keyword>
<keyword evidence="6" id="KW-1003">Cell membrane</keyword>
<dbReference type="InterPro" id="IPR002781">
    <property type="entry name" value="TM_pro_TauE-like"/>
</dbReference>
<feature type="transmembrane region" description="Helical" evidence="6">
    <location>
        <begin position="74"/>
        <end position="94"/>
    </location>
</feature>
<evidence type="ECO:0000256" key="3">
    <source>
        <dbReference type="ARBA" id="ARBA00022692"/>
    </source>
</evidence>